<gene>
    <name evidence="1" type="ORF">NCTC10060_00233</name>
</gene>
<name>A0A379TSW0_SALDZ</name>
<proteinExistence type="predicted"/>
<sequence length="139" mass="15453">MAKVKKVKWPELPSLLVPLFECANIYLCTSCNEWEQAYEAMSIEPIDVSSLAGCVRLIECTKTGQVTIMLGVFTGQLEVLVHECAHVAFRVCNLCGVEINPEGSNETYCYLLDKVFRFAEPYVRKGGINTKQAKAAKSL</sequence>
<accession>A0A379TSW0</accession>
<dbReference type="RefSeq" id="WP_136057933.1">
    <property type="nucleotide sequence ID" value="NZ_DACWWF010000005.1"/>
</dbReference>
<protein>
    <submittedName>
        <fullName evidence="1">Uncharacterized protein</fullName>
    </submittedName>
</protein>
<dbReference type="AlphaFoldDB" id="A0A379TSW0"/>
<evidence type="ECO:0000313" key="1">
    <source>
        <dbReference type="EMBL" id="SUG53200.1"/>
    </source>
</evidence>
<reference evidence="1 2" key="1">
    <citation type="submission" date="2018-06" db="EMBL/GenBank/DDBJ databases">
        <authorList>
            <consortium name="Pathogen Informatics"/>
            <person name="Doyle S."/>
        </authorList>
    </citation>
    <scope>NUCLEOTIDE SEQUENCE [LARGE SCALE GENOMIC DNA]</scope>
    <source>
        <strain evidence="1 2">NCTC10060</strain>
    </source>
</reference>
<organism evidence="1 2">
    <name type="scientific">Salmonella diarizonae</name>
    <dbReference type="NCBI Taxonomy" id="59204"/>
    <lineage>
        <taxon>Bacteria</taxon>
        <taxon>Pseudomonadati</taxon>
        <taxon>Pseudomonadota</taxon>
        <taxon>Gammaproteobacteria</taxon>
        <taxon>Enterobacterales</taxon>
        <taxon>Enterobacteriaceae</taxon>
        <taxon>Salmonella</taxon>
    </lineage>
</organism>
<dbReference type="EMBL" id="UGXH01000003">
    <property type="protein sequence ID" value="SUG53200.1"/>
    <property type="molecule type" value="Genomic_DNA"/>
</dbReference>
<evidence type="ECO:0000313" key="2">
    <source>
        <dbReference type="Proteomes" id="UP000254633"/>
    </source>
</evidence>
<dbReference type="Proteomes" id="UP000254633">
    <property type="component" value="Unassembled WGS sequence"/>
</dbReference>